<gene>
    <name evidence="12" type="ORF">ALAG00032_LOCUS84</name>
</gene>
<evidence type="ECO:0000256" key="4">
    <source>
        <dbReference type="ARBA" id="ARBA00022833"/>
    </source>
</evidence>
<name>A0A7S3NGD8_9STRA</name>
<keyword evidence="5" id="KW-0156">Chromatin regulator</keyword>
<evidence type="ECO:0000256" key="6">
    <source>
        <dbReference type="ARBA" id="ARBA00023015"/>
    </source>
</evidence>
<dbReference type="Pfam" id="PF08209">
    <property type="entry name" value="Sgf11"/>
    <property type="match status" value="1"/>
</dbReference>
<evidence type="ECO:0000313" key="12">
    <source>
        <dbReference type="EMBL" id="CAE0359356.1"/>
    </source>
</evidence>
<keyword evidence="2" id="KW-0479">Metal-binding</keyword>
<dbReference type="GO" id="GO:0070461">
    <property type="term" value="C:SAGA-type complex"/>
    <property type="evidence" value="ECO:0007669"/>
    <property type="project" value="UniProtKB-ARBA"/>
</dbReference>
<evidence type="ECO:0000256" key="3">
    <source>
        <dbReference type="ARBA" id="ARBA00022771"/>
    </source>
</evidence>
<dbReference type="Gene3D" id="3.30.160.60">
    <property type="entry name" value="Classic Zinc Finger"/>
    <property type="match status" value="1"/>
</dbReference>
<evidence type="ECO:0000256" key="9">
    <source>
        <dbReference type="ARBA" id="ARBA00023242"/>
    </source>
</evidence>
<evidence type="ECO:0000256" key="7">
    <source>
        <dbReference type="ARBA" id="ARBA00023159"/>
    </source>
</evidence>
<dbReference type="EMBL" id="HBIJ01000108">
    <property type="protein sequence ID" value="CAE0359356.1"/>
    <property type="molecule type" value="Transcribed_RNA"/>
</dbReference>
<keyword evidence="8" id="KW-0804">Transcription</keyword>
<feature type="region of interest" description="Disordered" evidence="11">
    <location>
        <begin position="117"/>
        <end position="136"/>
    </location>
</feature>
<feature type="compositionally biased region" description="Low complexity" evidence="11">
    <location>
        <begin position="127"/>
        <end position="136"/>
    </location>
</feature>
<reference evidence="12" key="1">
    <citation type="submission" date="2021-01" db="EMBL/GenBank/DDBJ databases">
        <authorList>
            <person name="Corre E."/>
            <person name="Pelletier E."/>
            <person name="Niang G."/>
            <person name="Scheremetjew M."/>
            <person name="Finn R."/>
            <person name="Kale V."/>
            <person name="Holt S."/>
            <person name="Cochrane G."/>
            <person name="Meng A."/>
            <person name="Brown T."/>
            <person name="Cohen L."/>
        </authorList>
    </citation>
    <scope>NUCLEOTIDE SEQUENCE</scope>
    <source>
        <strain evidence="12">CCMP1510</strain>
    </source>
</reference>
<evidence type="ECO:0000256" key="11">
    <source>
        <dbReference type="SAM" id="MobiDB-lite"/>
    </source>
</evidence>
<comment type="subcellular location">
    <subcellularLocation>
        <location evidence="1 10">Nucleus</location>
    </subcellularLocation>
</comment>
<dbReference type="GO" id="GO:0005634">
    <property type="term" value="C:nucleus"/>
    <property type="evidence" value="ECO:0007669"/>
    <property type="project" value="UniProtKB-SubCell"/>
</dbReference>
<protein>
    <recommendedName>
        <fullName evidence="10">SAGA-associated factor 11</fullName>
    </recommendedName>
</protein>
<keyword evidence="4" id="KW-0862">Zinc</keyword>
<keyword evidence="3" id="KW-0863">Zinc-finger</keyword>
<keyword evidence="9" id="KW-0539">Nucleus</keyword>
<proteinExistence type="inferred from homology"/>
<evidence type="ECO:0000256" key="8">
    <source>
        <dbReference type="ARBA" id="ARBA00023163"/>
    </source>
</evidence>
<evidence type="ECO:0000256" key="5">
    <source>
        <dbReference type="ARBA" id="ARBA00022853"/>
    </source>
</evidence>
<sequence length="136" mass="15325">MTQFSSSKLDSLQEEIEMLICSKIIESSVLDLVFEILHRLRRSLNPNDELCSPPLGSVTHFEEDTCSESSVLPQHNLKSNPILHERLLALSETRTEVRCAHCGQKVSAQRFAPHLDKCMGKGRNRRSASSSSRKAY</sequence>
<dbReference type="GO" id="GO:0008270">
    <property type="term" value="F:zinc ion binding"/>
    <property type="evidence" value="ECO:0007669"/>
    <property type="project" value="UniProtKB-KW"/>
</dbReference>
<comment type="similarity">
    <text evidence="10">Belongs to the SGF11 family.</text>
</comment>
<evidence type="ECO:0000256" key="10">
    <source>
        <dbReference type="RuleBase" id="RU261113"/>
    </source>
</evidence>
<evidence type="ECO:0000256" key="2">
    <source>
        <dbReference type="ARBA" id="ARBA00022723"/>
    </source>
</evidence>
<dbReference type="AlphaFoldDB" id="A0A7S3NGD8"/>
<organism evidence="12">
    <name type="scientific">Aureoumbra lagunensis</name>
    <dbReference type="NCBI Taxonomy" id="44058"/>
    <lineage>
        <taxon>Eukaryota</taxon>
        <taxon>Sar</taxon>
        <taxon>Stramenopiles</taxon>
        <taxon>Ochrophyta</taxon>
        <taxon>Pelagophyceae</taxon>
        <taxon>Pelagomonadales</taxon>
        <taxon>Aureoumbra</taxon>
    </lineage>
</organism>
<accession>A0A7S3NGD8</accession>
<dbReference type="InterPro" id="IPR013246">
    <property type="entry name" value="SAGA_su_Sgf11"/>
</dbReference>
<dbReference type="GO" id="GO:0006325">
    <property type="term" value="P:chromatin organization"/>
    <property type="evidence" value="ECO:0007669"/>
    <property type="project" value="UniProtKB-KW"/>
</dbReference>
<keyword evidence="6" id="KW-0805">Transcription regulation</keyword>
<keyword evidence="7 10" id="KW-0010">Activator</keyword>
<evidence type="ECO:0000256" key="1">
    <source>
        <dbReference type="ARBA" id="ARBA00004123"/>
    </source>
</evidence>